<proteinExistence type="predicted"/>
<reference evidence="1" key="1">
    <citation type="journal article" date="2019" name="bioRxiv">
        <title>The Genome of the Zebra Mussel, Dreissena polymorpha: A Resource for Invasive Species Research.</title>
        <authorList>
            <person name="McCartney M.A."/>
            <person name="Auch B."/>
            <person name="Kono T."/>
            <person name="Mallez S."/>
            <person name="Zhang Y."/>
            <person name="Obille A."/>
            <person name="Becker A."/>
            <person name="Abrahante J.E."/>
            <person name="Garbe J."/>
            <person name="Badalamenti J.P."/>
            <person name="Herman A."/>
            <person name="Mangelson H."/>
            <person name="Liachko I."/>
            <person name="Sullivan S."/>
            <person name="Sone E.D."/>
            <person name="Koren S."/>
            <person name="Silverstein K.A.T."/>
            <person name="Beckman K.B."/>
            <person name="Gohl D.M."/>
        </authorList>
    </citation>
    <scope>NUCLEOTIDE SEQUENCE</scope>
    <source>
        <strain evidence="1">Duluth1</strain>
        <tissue evidence="1">Whole animal</tissue>
    </source>
</reference>
<name>A0A9D4BJ31_DREPO</name>
<dbReference type="Proteomes" id="UP000828390">
    <property type="component" value="Unassembled WGS sequence"/>
</dbReference>
<dbReference type="AlphaFoldDB" id="A0A9D4BJ31"/>
<reference evidence="1" key="2">
    <citation type="submission" date="2020-11" db="EMBL/GenBank/DDBJ databases">
        <authorList>
            <person name="McCartney M.A."/>
            <person name="Auch B."/>
            <person name="Kono T."/>
            <person name="Mallez S."/>
            <person name="Becker A."/>
            <person name="Gohl D.M."/>
            <person name="Silverstein K.A.T."/>
            <person name="Koren S."/>
            <person name="Bechman K.B."/>
            <person name="Herman A."/>
            <person name="Abrahante J.E."/>
            <person name="Garbe J."/>
        </authorList>
    </citation>
    <scope>NUCLEOTIDE SEQUENCE</scope>
    <source>
        <strain evidence="1">Duluth1</strain>
        <tissue evidence="1">Whole animal</tissue>
    </source>
</reference>
<gene>
    <name evidence="1" type="ORF">DPMN_084115</name>
</gene>
<accession>A0A9D4BJ31</accession>
<evidence type="ECO:0000313" key="1">
    <source>
        <dbReference type="EMBL" id="KAH3696639.1"/>
    </source>
</evidence>
<keyword evidence="2" id="KW-1185">Reference proteome</keyword>
<evidence type="ECO:0000313" key="2">
    <source>
        <dbReference type="Proteomes" id="UP000828390"/>
    </source>
</evidence>
<comment type="caution">
    <text evidence="1">The sequence shown here is derived from an EMBL/GenBank/DDBJ whole genome shotgun (WGS) entry which is preliminary data.</text>
</comment>
<organism evidence="1 2">
    <name type="scientific">Dreissena polymorpha</name>
    <name type="common">Zebra mussel</name>
    <name type="synonym">Mytilus polymorpha</name>
    <dbReference type="NCBI Taxonomy" id="45954"/>
    <lineage>
        <taxon>Eukaryota</taxon>
        <taxon>Metazoa</taxon>
        <taxon>Spiralia</taxon>
        <taxon>Lophotrochozoa</taxon>
        <taxon>Mollusca</taxon>
        <taxon>Bivalvia</taxon>
        <taxon>Autobranchia</taxon>
        <taxon>Heteroconchia</taxon>
        <taxon>Euheterodonta</taxon>
        <taxon>Imparidentia</taxon>
        <taxon>Neoheterodontei</taxon>
        <taxon>Myida</taxon>
        <taxon>Dreissenoidea</taxon>
        <taxon>Dreissenidae</taxon>
        <taxon>Dreissena</taxon>
    </lineage>
</organism>
<sequence length="62" mass="7037">MIKTGRETVSELKEAIESLSSRNISGKDDKQPGVIKCRNSVLVEHRSTFAVSAWKNDRYLRT</sequence>
<protein>
    <submittedName>
        <fullName evidence="1">Uncharacterized protein</fullName>
    </submittedName>
</protein>
<dbReference type="EMBL" id="JAIWYP010000016">
    <property type="protein sequence ID" value="KAH3696639.1"/>
    <property type="molecule type" value="Genomic_DNA"/>
</dbReference>